<accession>A0AC59Z1M0</accession>
<dbReference type="EMBL" id="OX596106">
    <property type="protein sequence ID" value="CAN0153766.1"/>
    <property type="molecule type" value="Genomic_DNA"/>
</dbReference>
<evidence type="ECO:0000313" key="2">
    <source>
        <dbReference type="Proteomes" id="UP001162501"/>
    </source>
</evidence>
<proteinExistence type="predicted"/>
<dbReference type="Proteomes" id="UP001162501">
    <property type="component" value="Chromosome 22"/>
</dbReference>
<protein>
    <submittedName>
        <fullName evidence="1">Uncharacterized protein</fullName>
    </submittedName>
</protein>
<sequence length="148" mass="15943">MVQRGAARACGIRAADRLILADRPCGSRNGGASGAQTPGRGELGDTQQKYPEEPSKGISALWCSPIATMWQSLKDVKVAFFEGSRNGGLPDLHGGDHRMPKAVLGPSDVAPGELYTALHGIKHNKFQEQRRNVKGDSERNHSLKTNVK</sequence>
<gene>
    <name evidence="1" type="ORF">MRATA1EN22A_LOCUS12841</name>
</gene>
<organism evidence="1 2">
    <name type="scientific">Rangifer tarandus platyrhynchus</name>
    <name type="common">Svalbard reindeer</name>
    <dbReference type="NCBI Taxonomy" id="3082113"/>
    <lineage>
        <taxon>Eukaryota</taxon>
        <taxon>Metazoa</taxon>
        <taxon>Chordata</taxon>
        <taxon>Craniata</taxon>
        <taxon>Vertebrata</taxon>
        <taxon>Euteleostomi</taxon>
        <taxon>Mammalia</taxon>
        <taxon>Eutheria</taxon>
        <taxon>Laurasiatheria</taxon>
        <taxon>Artiodactyla</taxon>
        <taxon>Ruminantia</taxon>
        <taxon>Pecora</taxon>
        <taxon>Cervidae</taxon>
        <taxon>Odocoileinae</taxon>
        <taxon>Rangifer</taxon>
    </lineage>
</organism>
<reference evidence="1" key="2">
    <citation type="submission" date="2025-03" db="EMBL/GenBank/DDBJ databases">
        <authorList>
            <consortium name="ELIXIR-Norway"/>
            <consortium name="Elixir Norway"/>
        </authorList>
    </citation>
    <scope>NUCLEOTIDE SEQUENCE</scope>
</reference>
<evidence type="ECO:0000313" key="1">
    <source>
        <dbReference type="EMBL" id="CAN0153766.1"/>
    </source>
</evidence>
<name>A0AC59Z1M0_RANTA</name>
<reference evidence="1" key="1">
    <citation type="submission" date="2023-05" db="EMBL/GenBank/DDBJ databases">
        <authorList>
            <consortium name="ELIXIR-Norway"/>
        </authorList>
    </citation>
    <scope>NUCLEOTIDE SEQUENCE</scope>
</reference>